<comment type="caution">
    <text evidence="11">The sequence shown here is derived from an EMBL/GenBank/DDBJ whole genome shotgun (WGS) entry which is preliminary data.</text>
</comment>
<evidence type="ECO:0000256" key="9">
    <source>
        <dbReference type="SAM" id="Phobius"/>
    </source>
</evidence>
<dbReference type="CDD" id="cd12912">
    <property type="entry name" value="PDC2_MCP_like"/>
    <property type="match status" value="1"/>
</dbReference>
<dbReference type="Pfam" id="PF02743">
    <property type="entry name" value="dCache_1"/>
    <property type="match status" value="1"/>
</dbReference>
<keyword evidence="4 9" id="KW-0812">Transmembrane</keyword>
<keyword evidence="12" id="KW-1185">Reference proteome</keyword>
<dbReference type="InterPro" id="IPR033479">
    <property type="entry name" value="dCache_1"/>
</dbReference>
<evidence type="ECO:0000256" key="8">
    <source>
        <dbReference type="PROSITE-ProRule" id="PRU00284"/>
    </source>
</evidence>
<dbReference type="SMART" id="SM00283">
    <property type="entry name" value="MA"/>
    <property type="match status" value="1"/>
</dbReference>
<evidence type="ECO:0000256" key="2">
    <source>
        <dbReference type="ARBA" id="ARBA00022475"/>
    </source>
</evidence>
<feature type="domain" description="Methyl-accepting transducer" evidence="10">
    <location>
        <begin position="333"/>
        <end position="562"/>
    </location>
</feature>
<dbReference type="Pfam" id="PF00015">
    <property type="entry name" value="MCPsignal"/>
    <property type="match status" value="1"/>
</dbReference>
<organism evidence="11 12">
    <name type="scientific">Desulfonema ishimotonii</name>
    <dbReference type="NCBI Taxonomy" id="45657"/>
    <lineage>
        <taxon>Bacteria</taxon>
        <taxon>Pseudomonadati</taxon>
        <taxon>Thermodesulfobacteriota</taxon>
        <taxon>Desulfobacteria</taxon>
        <taxon>Desulfobacterales</taxon>
        <taxon>Desulfococcaceae</taxon>
        <taxon>Desulfonema</taxon>
    </lineage>
</organism>
<dbReference type="Gene3D" id="3.30.450.20">
    <property type="entry name" value="PAS domain"/>
    <property type="match status" value="1"/>
</dbReference>
<evidence type="ECO:0000256" key="7">
    <source>
        <dbReference type="ARBA" id="ARBA00029447"/>
    </source>
</evidence>
<keyword evidence="5 9" id="KW-1133">Transmembrane helix</keyword>
<dbReference type="GO" id="GO:0006935">
    <property type="term" value="P:chemotaxis"/>
    <property type="evidence" value="ECO:0007669"/>
    <property type="project" value="UniProtKB-KW"/>
</dbReference>
<gene>
    <name evidence="11" type="ORF">DENIS_0515</name>
</gene>
<dbReference type="SUPFAM" id="SSF58104">
    <property type="entry name" value="Methyl-accepting chemotaxis protein (MCP) signaling domain"/>
    <property type="match status" value="1"/>
</dbReference>
<reference evidence="12" key="1">
    <citation type="submission" date="2017-11" db="EMBL/GenBank/DDBJ databases">
        <authorList>
            <person name="Watanabe M."/>
            <person name="Kojima H."/>
        </authorList>
    </citation>
    <scope>NUCLEOTIDE SEQUENCE [LARGE SCALE GENOMIC DNA]</scope>
    <source>
        <strain evidence="12">Tokyo 01</strain>
    </source>
</reference>
<comment type="subcellular location">
    <subcellularLocation>
        <location evidence="1">Cell membrane</location>
        <topology evidence="1">Multi-pass membrane protein</topology>
    </subcellularLocation>
</comment>
<dbReference type="InterPro" id="IPR004090">
    <property type="entry name" value="Chemotax_Me-accpt_rcpt"/>
</dbReference>
<keyword evidence="8" id="KW-0807">Transducer</keyword>
<keyword evidence="3" id="KW-0145">Chemotaxis</keyword>
<dbReference type="InterPro" id="IPR029151">
    <property type="entry name" value="Sensor-like_sf"/>
</dbReference>
<dbReference type="PANTHER" id="PTHR43531:SF11">
    <property type="entry name" value="METHYL-ACCEPTING CHEMOTAXIS PROTEIN 3"/>
    <property type="match status" value="1"/>
</dbReference>
<dbReference type="GO" id="GO:0004888">
    <property type="term" value="F:transmembrane signaling receptor activity"/>
    <property type="evidence" value="ECO:0007669"/>
    <property type="project" value="InterPro"/>
</dbReference>
<keyword evidence="6 9" id="KW-0472">Membrane</keyword>
<evidence type="ECO:0000313" key="12">
    <source>
        <dbReference type="Proteomes" id="UP000288096"/>
    </source>
</evidence>
<comment type="similarity">
    <text evidence="7">Belongs to the methyl-accepting chemotaxis (MCP) protein family.</text>
</comment>
<name>A0A401FRI8_9BACT</name>
<dbReference type="PANTHER" id="PTHR43531">
    <property type="entry name" value="PROTEIN ICFG"/>
    <property type="match status" value="1"/>
</dbReference>
<evidence type="ECO:0000313" key="11">
    <source>
        <dbReference type="EMBL" id="GBC59576.1"/>
    </source>
</evidence>
<evidence type="ECO:0000256" key="3">
    <source>
        <dbReference type="ARBA" id="ARBA00022500"/>
    </source>
</evidence>
<evidence type="ECO:0000256" key="1">
    <source>
        <dbReference type="ARBA" id="ARBA00004651"/>
    </source>
</evidence>
<dbReference type="GO" id="GO:0007165">
    <property type="term" value="P:signal transduction"/>
    <property type="evidence" value="ECO:0007669"/>
    <property type="project" value="UniProtKB-KW"/>
</dbReference>
<keyword evidence="2" id="KW-1003">Cell membrane</keyword>
<evidence type="ECO:0000256" key="6">
    <source>
        <dbReference type="ARBA" id="ARBA00023136"/>
    </source>
</evidence>
<dbReference type="PRINTS" id="PR00260">
    <property type="entry name" value="CHEMTRNSDUCR"/>
</dbReference>
<dbReference type="AlphaFoldDB" id="A0A401FRI8"/>
<sequence>MKRVPLRSRLTGLAILLVLLPLFSVGLCSHFLVSESINTLSEKHVVNIARDLAGMIQAVISGQARSVRQLSVSQSVIAACARVSASGPAEADFETRVLRNELHRIMQMPGNPYGNISVSDRNGQLFTDATGDALPESSSVAGQVYFEKTRKGKIVIGKAFTSGNTETLLLPVYAPVLSDGTFVGAVMATLRISEIAEQILSVRAGQTGYAFVANQDGIILIHPRSDLVMHLNISDLEGMQDIARDMITQKTGVMTYNFENTDKIAGYTPIPLTGWSVGVTQPVREFRGVIRYLKIVMSGITIFFLILAIGIAFFLSGKISHPIRRVVSGLHQSSAQIGAAAHEVSDASQVLAQSASEQAAALEEGASQLKEITGMSRQTKDLTQGGRSLMNENIQKSGHSLKALVDLTRKMNRIEADSDQVGEIIKTIDEIAFQTNLLALNAAVEAARAGEAGAGFAVVAEEVKNLASRSTDAARSTQTLLNATIRHVREAAVAIRSVNEDFGDIIESATVMGEKTEAITEASKKQNLAIEQMSHAADEMDQSTQQIAAHSEETAAAAEELFAQSQEMRGFIIELLGIIGETITRNRKMP</sequence>
<evidence type="ECO:0000259" key="10">
    <source>
        <dbReference type="PROSITE" id="PS50111"/>
    </source>
</evidence>
<proteinExistence type="inferred from homology"/>
<feature type="transmembrane region" description="Helical" evidence="9">
    <location>
        <begin position="292"/>
        <end position="315"/>
    </location>
</feature>
<dbReference type="PROSITE" id="PS50111">
    <property type="entry name" value="CHEMOTAXIS_TRANSDUC_2"/>
    <property type="match status" value="1"/>
</dbReference>
<dbReference type="GO" id="GO:0005886">
    <property type="term" value="C:plasma membrane"/>
    <property type="evidence" value="ECO:0007669"/>
    <property type="project" value="UniProtKB-SubCell"/>
</dbReference>
<accession>A0A401FRI8</accession>
<dbReference type="InterPro" id="IPR004089">
    <property type="entry name" value="MCPsignal_dom"/>
</dbReference>
<protein>
    <recommendedName>
        <fullName evidence="10">Methyl-accepting transducer domain-containing protein</fullName>
    </recommendedName>
</protein>
<dbReference type="InterPro" id="IPR051310">
    <property type="entry name" value="MCP_chemotaxis"/>
</dbReference>
<dbReference type="Gene3D" id="1.10.287.950">
    <property type="entry name" value="Methyl-accepting chemotaxis protein"/>
    <property type="match status" value="1"/>
</dbReference>
<dbReference type="EMBL" id="BEXT01000001">
    <property type="protein sequence ID" value="GBC59576.1"/>
    <property type="molecule type" value="Genomic_DNA"/>
</dbReference>
<dbReference type="Proteomes" id="UP000288096">
    <property type="component" value="Unassembled WGS sequence"/>
</dbReference>
<evidence type="ECO:0000256" key="5">
    <source>
        <dbReference type="ARBA" id="ARBA00022989"/>
    </source>
</evidence>
<reference evidence="12" key="2">
    <citation type="submission" date="2019-01" db="EMBL/GenBank/DDBJ databases">
        <title>Genome sequence of Desulfonema ishimotonii strain Tokyo 01.</title>
        <authorList>
            <person name="Fukui M."/>
        </authorList>
    </citation>
    <scope>NUCLEOTIDE SEQUENCE [LARGE SCALE GENOMIC DNA]</scope>
    <source>
        <strain evidence="12">Tokyo 01</strain>
    </source>
</reference>
<dbReference type="CDD" id="cd18773">
    <property type="entry name" value="PDC1_HK_sensor"/>
    <property type="match status" value="1"/>
</dbReference>
<dbReference type="OrthoDB" id="5428110at2"/>
<evidence type="ECO:0000256" key="4">
    <source>
        <dbReference type="ARBA" id="ARBA00022692"/>
    </source>
</evidence>
<dbReference type="SUPFAM" id="SSF103190">
    <property type="entry name" value="Sensory domain-like"/>
    <property type="match status" value="1"/>
</dbReference>
<dbReference type="RefSeq" id="WP_124327079.1">
    <property type="nucleotide sequence ID" value="NZ_BEXT01000001.1"/>
</dbReference>